<dbReference type="GO" id="GO:0005634">
    <property type="term" value="C:nucleus"/>
    <property type="evidence" value="ECO:0007669"/>
    <property type="project" value="TreeGrafter"/>
</dbReference>
<feature type="domain" description="Myb-like" evidence="3">
    <location>
        <begin position="123"/>
        <end position="174"/>
    </location>
</feature>
<feature type="domain" description="HTH myb-type" evidence="4">
    <location>
        <begin position="123"/>
        <end position="178"/>
    </location>
</feature>
<dbReference type="STRING" id="646526.A0A1W0E809"/>
<dbReference type="PROSITE" id="PS50090">
    <property type="entry name" value="MYB_LIKE"/>
    <property type="match status" value="2"/>
</dbReference>
<keyword evidence="1" id="KW-0677">Repeat</keyword>
<dbReference type="EMBL" id="MNPJ01000010">
    <property type="protein sequence ID" value="OQS55380.1"/>
    <property type="molecule type" value="Genomic_DNA"/>
</dbReference>
<comment type="caution">
    <text evidence="5">The sequence shown here is derived from an EMBL/GenBank/DDBJ whole genome shotgun (WGS) entry which is preliminary data.</text>
</comment>
<organism evidence="5 6">
    <name type="scientific">Ecytonucleospora hepatopenaei</name>
    <dbReference type="NCBI Taxonomy" id="646526"/>
    <lineage>
        <taxon>Eukaryota</taxon>
        <taxon>Fungi</taxon>
        <taxon>Fungi incertae sedis</taxon>
        <taxon>Microsporidia</taxon>
        <taxon>Enterocytozoonidae</taxon>
        <taxon>Ecytonucleospora</taxon>
    </lineage>
</organism>
<accession>A0A1W0E809</accession>
<dbReference type="PROSITE" id="PS51294">
    <property type="entry name" value="HTH_MYB"/>
    <property type="match status" value="2"/>
</dbReference>
<dbReference type="Gene3D" id="1.10.10.60">
    <property type="entry name" value="Homeodomain-like"/>
    <property type="match status" value="2"/>
</dbReference>
<dbReference type="GO" id="GO:0000978">
    <property type="term" value="F:RNA polymerase II cis-regulatory region sequence-specific DNA binding"/>
    <property type="evidence" value="ECO:0007669"/>
    <property type="project" value="TreeGrafter"/>
</dbReference>
<evidence type="ECO:0000259" key="4">
    <source>
        <dbReference type="PROSITE" id="PS51294"/>
    </source>
</evidence>
<dbReference type="Pfam" id="PF13921">
    <property type="entry name" value="Myb_DNA-bind_6"/>
    <property type="match status" value="1"/>
</dbReference>
<dbReference type="InterPro" id="IPR050560">
    <property type="entry name" value="MYB_TF"/>
</dbReference>
<dbReference type="Proteomes" id="UP000192758">
    <property type="component" value="Unassembled WGS sequence"/>
</dbReference>
<evidence type="ECO:0000313" key="6">
    <source>
        <dbReference type="Proteomes" id="UP000192758"/>
    </source>
</evidence>
<reference evidence="5 6" key="1">
    <citation type="journal article" date="2017" name="Environ. Microbiol.">
        <title>Decay of the glycolytic pathway and adaptation to intranuclear parasitism within Enterocytozoonidae microsporidia.</title>
        <authorList>
            <person name="Wiredu Boakye D."/>
            <person name="Jaroenlak P."/>
            <person name="Prachumwat A."/>
            <person name="Williams T.A."/>
            <person name="Bateman K.S."/>
            <person name="Itsathitphaisarn O."/>
            <person name="Sritunyalucksana K."/>
            <person name="Paszkiewicz K.H."/>
            <person name="Moore K.A."/>
            <person name="Stentiford G.D."/>
            <person name="Williams B.A."/>
        </authorList>
    </citation>
    <scope>NUCLEOTIDE SEQUENCE [LARGE SCALE GENOMIC DNA]</scope>
    <source>
        <strain evidence="5 6">TH1</strain>
    </source>
</reference>
<dbReference type="OrthoDB" id="2143914at2759"/>
<dbReference type="PANTHER" id="PTHR45614">
    <property type="entry name" value="MYB PROTEIN-RELATED"/>
    <property type="match status" value="1"/>
</dbReference>
<evidence type="ECO:0000259" key="3">
    <source>
        <dbReference type="PROSITE" id="PS50090"/>
    </source>
</evidence>
<dbReference type="InterPro" id="IPR017930">
    <property type="entry name" value="Myb_dom"/>
</dbReference>
<sequence>MQQNLTSKNNYKPGRKSLFMLATLCTQILHQRQVVRKQLQRAQILISDPMQKTSRKNFYPSNDSQNFFQNLSPYEERKNREKEEIEKTAKRFIKKLKITKSKLLEKENYKNIDFRKAQKSVKEHEINKGPWTEEEDNLLRELVEFFGPRNWSYISNIIRTRIGKQCRERWHNHLDPTINKKSFSDDEKQKILQLHKLHGNKWSLIAMELPGRTDNSVKNFWYSQCKKGSKMN</sequence>
<keyword evidence="2" id="KW-0238">DNA-binding</keyword>
<protein>
    <submittedName>
        <fullName evidence="5">MYB3R-1</fullName>
    </submittedName>
</protein>
<dbReference type="AlphaFoldDB" id="A0A1W0E809"/>
<feature type="domain" description="HTH myb-type" evidence="4">
    <location>
        <begin position="179"/>
        <end position="229"/>
    </location>
</feature>
<proteinExistence type="predicted"/>
<evidence type="ECO:0000256" key="1">
    <source>
        <dbReference type="ARBA" id="ARBA00022737"/>
    </source>
</evidence>
<name>A0A1W0E809_9MICR</name>
<dbReference type="SUPFAM" id="SSF46689">
    <property type="entry name" value="Homeodomain-like"/>
    <property type="match status" value="1"/>
</dbReference>
<evidence type="ECO:0000256" key="2">
    <source>
        <dbReference type="ARBA" id="ARBA00023125"/>
    </source>
</evidence>
<feature type="domain" description="Myb-like" evidence="3">
    <location>
        <begin position="175"/>
        <end position="225"/>
    </location>
</feature>
<evidence type="ECO:0000313" key="5">
    <source>
        <dbReference type="EMBL" id="OQS55380.1"/>
    </source>
</evidence>
<dbReference type="VEuPathDB" id="MicrosporidiaDB:EHP00_1225"/>
<dbReference type="PANTHER" id="PTHR45614:SF274">
    <property type="entry name" value="MYB-LIKE DNA-BINDING PROTEIN"/>
    <property type="match status" value="1"/>
</dbReference>
<dbReference type="SMART" id="SM00717">
    <property type="entry name" value="SANT"/>
    <property type="match status" value="2"/>
</dbReference>
<keyword evidence="6" id="KW-1185">Reference proteome</keyword>
<gene>
    <name evidence="5" type="primary">MYB3R-1</name>
    <name evidence="5" type="ORF">EHP00_1225</name>
</gene>
<dbReference type="InterPro" id="IPR009057">
    <property type="entry name" value="Homeodomain-like_sf"/>
</dbReference>
<dbReference type="FunFam" id="1.10.10.60:FF:000010">
    <property type="entry name" value="Transcriptional activator Myb isoform A"/>
    <property type="match status" value="1"/>
</dbReference>
<dbReference type="CDD" id="cd00167">
    <property type="entry name" value="SANT"/>
    <property type="match status" value="2"/>
</dbReference>
<dbReference type="InterPro" id="IPR001005">
    <property type="entry name" value="SANT/Myb"/>
</dbReference>
<dbReference type="GO" id="GO:0000981">
    <property type="term" value="F:DNA-binding transcription factor activity, RNA polymerase II-specific"/>
    <property type="evidence" value="ECO:0007669"/>
    <property type="project" value="TreeGrafter"/>
</dbReference>